<dbReference type="RefSeq" id="WP_317722611.1">
    <property type="nucleotide sequence ID" value="NZ_JAWLVK010000038.1"/>
</dbReference>
<evidence type="ECO:0000313" key="2">
    <source>
        <dbReference type="Proteomes" id="UP001186041"/>
    </source>
</evidence>
<organism evidence="1 2">
    <name type="scientific">Mycolicibacterium fortuitum</name>
    <name type="common">Mycobacterium fortuitum</name>
    <dbReference type="NCBI Taxonomy" id="1766"/>
    <lineage>
        <taxon>Bacteria</taxon>
        <taxon>Bacillati</taxon>
        <taxon>Actinomycetota</taxon>
        <taxon>Actinomycetes</taxon>
        <taxon>Mycobacteriales</taxon>
        <taxon>Mycobacteriaceae</taxon>
        <taxon>Mycolicibacterium</taxon>
    </lineage>
</organism>
<gene>
    <name evidence="1" type="ORF">R4485_29950</name>
</gene>
<evidence type="ECO:0000313" key="1">
    <source>
        <dbReference type="EMBL" id="MDV7294386.1"/>
    </source>
</evidence>
<dbReference type="Proteomes" id="UP001186041">
    <property type="component" value="Unassembled WGS sequence"/>
</dbReference>
<accession>A0AAE5AFH1</accession>
<sequence>MSENEKTETEKDAGLAPGDVTDFIVVLMQHDKGRAQQEASKGLSECVDAALATGKKGGKVTIEVGVEPLESGAVKLEVTVKSSPKKEPAGSIWFTDGEGHLSRDNAGMFYGMK</sequence>
<proteinExistence type="predicted"/>
<comment type="caution">
    <text evidence="1">The sequence shown here is derived from an EMBL/GenBank/DDBJ whole genome shotgun (WGS) entry which is preliminary data.</text>
</comment>
<dbReference type="EMBL" id="JAWLVV010000039">
    <property type="protein sequence ID" value="MDV7294386.1"/>
    <property type="molecule type" value="Genomic_DNA"/>
</dbReference>
<reference evidence="1" key="1">
    <citation type="submission" date="2023-10" db="EMBL/GenBank/DDBJ databases">
        <title>Mycolicibacterium fortuitum clinical isolates causing pulmonary infections in humans.</title>
        <authorList>
            <person name="Mejia-Ponce P.M."/>
            <person name="Zenteno-Cuevas R."/>
            <person name="Licona-Cassani C."/>
        </authorList>
    </citation>
    <scope>NUCLEOTIDE SEQUENCE</scope>
    <source>
        <strain evidence="1">M8</strain>
    </source>
</reference>
<protein>
    <submittedName>
        <fullName evidence="1">Uncharacterized protein</fullName>
    </submittedName>
</protein>
<dbReference type="AlphaFoldDB" id="A0AAE5AFH1"/>
<name>A0AAE5AFH1_MYCFO</name>